<feature type="transmembrane region" description="Helical" evidence="10">
    <location>
        <begin position="449"/>
        <end position="468"/>
    </location>
</feature>
<dbReference type="InterPro" id="IPR004840">
    <property type="entry name" value="Amino_acid_permease_CS"/>
</dbReference>
<comment type="caution">
    <text evidence="12">The sequence shown here is derived from an EMBL/GenBank/DDBJ whole genome shotgun (WGS) entry which is preliminary data.</text>
</comment>
<keyword evidence="9 10" id="KW-0472">Membrane</keyword>
<feature type="transmembrane region" description="Helical" evidence="10">
    <location>
        <begin position="63"/>
        <end position="82"/>
    </location>
</feature>
<evidence type="ECO:0000256" key="9">
    <source>
        <dbReference type="ARBA" id="ARBA00023136"/>
    </source>
</evidence>
<feature type="transmembrane region" description="Helical" evidence="10">
    <location>
        <begin position="380"/>
        <end position="402"/>
    </location>
</feature>
<reference evidence="12 13" key="1">
    <citation type="submission" date="2023-07" db="EMBL/GenBank/DDBJ databases">
        <title>Comparative genomics of wheat-associated soil bacteria to identify genetic determinants of phenazine resistance.</title>
        <authorList>
            <person name="Mouncey N."/>
        </authorList>
    </citation>
    <scope>NUCLEOTIDE SEQUENCE [LARGE SCALE GENOMIC DNA]</scope>
    <source>
        <strain evidence="12 13">W1I3</strain>
    </source>
</reference>
<dbReference type="EMBL" id="JAUSXB010000001">
    <property type="protein sequence ID" value="MDQ0675563.1"/>
    <property type="molecule type" value="Genomic_DNA"/>
</dbReference>
<evidence type="ECO:0000256" key="1">
    <source>
        <dbReference type="ARBA" id="ARBA00004429"/>
    </source>
</evidence>
<keyword evidence="3" id="KW-0813">Transport</keyword>
<evidence type="ECO:0000256" key="10">
    <source>
        <dbReference type="SAM" id="Phobius"/>
    </source>
</evidence>
<feature type="transmembrane region" description="Helical" evidence="10">
    <location>
        <begin position="261"/>
        <end position="282"/>
    </location>
</feature>
<accession>A0ABU0PNK3</accession>
<dbReference type="Gene3D" id="1.20.1740.10">
    <property type="entry name" value="Amino acid/polyamine transporter I"/>
    <property type="match status" value="1"/>
</dbReference>
<dbReference type="PANTHER" id="PTHR43495:SF4">
    <property type="entry name" value="AROMATIC AMINO ACID TRANSPORT PROTEIN AROP"/>
    <property type="match status" value="1"/>
</dbReference>
<feature type="transmembrane region" description="Helical" evidence="10">
    <location>
        <begin position="422"/>
        <end position="443"/>
    </location>
</feature>
<keyword evidence="4" id="KW-1003">Cell membrane</keyword>
<feature type="domain" description="Amino acid permease/ SLC12A" evidence="11">
    <location>
        <begin position="35"/>
        <end position="470"/>
    </location>
</feature>
<keyword evidence="7" id="KW-0029">Amino-acid transport</keyword>
<feature type="transmembrane region" description="Helical" evidence="10">
    <location>
        <begin position="352"/>
        <end position="374"/>
    </location>
</feature>
<gene>
    <name evidence="12" type="ORF">QFZ36_003124</name>
</gene>
<name>A0ABU0PNK3_9MICC</name>
<feature type="transmembrane region" description="Helical" evidence="10">
    <location>
        <begin position="307"/>
        <end position="332"/>
    </location>
</feature>
<feature type="transmembrane region" description="Helical" evidence="10">
    <location>
        <begin position="38"/>
        <end position="57"/>
    </location>
</feature>
<feature type="transmembrane region" description="Helical" evidence="10">
    <location>
        <begin position="144"/>
        <end position="162"/>
    </location>
</feature>
<comment type="similarity">
    <text evidence="2">Belongs to the amino acid-polyamine-organocation (APC) superfamily. Amino acid transporter (AAT) (TC 2.A.3.1) family.</text>
</comment>
<evidence type="ECO:0000259" key="11">
    <source>
        <dbReference type="Pfam" id="PF00324"/>
    </source>
</evidence>
<dbReference type="InterPro" id="IPR004841">
    <property type="entry name" value="AA-permease/SLC12A_dom"/>
</dbReference>
<keyword evidence="13" id="KW-1185">Reference proteome</keyword>
<evidence type="ECO:0000256" key="7">
    <source>
        <dbReference type="ARBA" id="ARBA00022970"/>
    </source>
</evidence>
<evidence type="ECO:0000313" key="12">
    <source>
        <dbReference type="EMBL" id="MDQ0675563.1"/>
    </source>
</evidence>
<evidence type="ECO:0000256" key="5">
    <source>
        <dbReference type="ARBA" id="ARBA00022519"/>
    </source>
</evidence>
<proteinExistence type="inferred from homology"/>
<evidence type="ECO:0000313" key="13">
    <source>
        <dbReference type="Proteomes" id="UP001236806"/>
    </source>
</evidence>
<comment type="subcellular location">
    <subcellularLocation>
        <location evidence="1">Cell inner membrane</location>
        <topology evidence="1">Multi-pass membrane protein</topology>
    </subcellularLocation>
</comment>
<evidence type="ECO:0000256" key="3">
    <source>
        <dbReference type="ARBA" id="ARBA00022448"/>
    </source>
</evidence>
<keyword evidence="8 10" id="KW-1133">Transmembrane helix</keyword>
<organism evidence="12 13">
    <name type="scientific">Pseudarthrobacter siccitolerans</name>
    <dbReference type="NCBI Taxonomy" id="861266"/>
    <lineage>
        <taxon>Bacteria</taxon>
        <taxon>Bacillati</taxon>
        <taxon>Actinomycetota</taxon>
        <taxon>Actinomycetes</taxon>
        <taxon>Micrococcales</taxon>
        <taxon>Micrococcaceae</taxon>
        <taxon>Pseudarthrobacter</taxon>
    </lineage>
</organism>
<dbReference type="PROSITE" id="PS00218">
    <property type="entry name" value="AMINO_ACID_PERMEASE_1"/>
    <property type="match status" value="1"/>
</dbReference>
<feature type="transmembrane region" description="Helical" evidence="10">
    <location>
        <begin position="215"/>
        <end position="240"/>
    </location>
</feature>
<dbReference type="Proteomes" id="UP001236806">
    <property type="component" value="Unassembled WGS sequence"/>
</dbReference>
<dbReference type="PIRSF" id="PIRSF006060">
    <property type="entry name" value="AA_transporter"/>
    <property type="match status" value="1"/>
</dbReference>
<dbReference type="Pfam" id="PF00324">
    <property type="entry name" value="AA_permease"/>
    <property type="match status" value="1"/>
</dbReference>
<protein>
    <submittedName>
        <fullName evidence="12">Histidine transporter</fullName>
    </submittedName>
</protein>
<keyword evidence="6 10" id="KW-0812">Transmembrane</keyword>
<dbReference type="PANTHER" id="PTHR43495">
    <property type="entry name" value="GABA PERMEASE"/>
    <property type="match status" value="1"/>
</dbReference>
<keyword evidence="5" id="KW-0997">Cell inner membrane</keyword>
<evidence type="ECO:0000256" key="8">
    <source>
        <dbReference type="ARBA" id="ARBA00022989"/>
    </source>
</evidence>
<dbReference type="RefSeq" id="WP_306637820.1">
    <property type="nucleotide sequence ID" value="NZ_JAUSXB010000001.1"/>
</dbReference>
<feature type="transmembrane region" description="Helical" evidence="10">
    <location>
        <begin position="102"/>
        <end position="124"/>
    </location>
</feature>
<evidence type="ECO:0000256" key="6">
    <source>
        <dbReference type="ARBA" id="ARBA00022692"/>
    </source>
</evidence>
<feature type="transmembrane region" description="Helical" evidence="10">
    <location>
        <begin position="174"/>
        <end position="195"/>
    </location>
</feature>
<evidence type="ECO:0000256" key="2">
    <source>
        <dbReference type="ARBA" id="ARBA00008583"/>
    </source>
</evidence>
<sequence>MQPAPTPTRNESPAAQQTATAAVGSVLNRGLNVRHIRFMALGSAIGTGLFYGSASAIQKAGPAVLLAYIIGGAAVFMVMRALGEMAVRHPVSGSFGQYASRYLGPLAGFVTGWTYVFEMAIVAIADVTAFSIYMGFWFPQVERWVWILAIIFFLAALNLLSVKVFGELEFWFSLIKVAAIVAMIAGGAAIIVFGFQAEGSTVAPGLGNLVEHGGFFPSGFEGLLASFAVVMFAFGGIETLGITAGEAADPKKVIPKAVNTVPVRVLLFYVLTLGVLMSLFPWDEIGSNGSPFVQIFSGLGIPAAPHILNAVVITAALSAINSDIFGAGRILFGLSRQGHAPAAFGKVSRHGVPWMTVVMMAAILLVGVVLNAVIPEDVFILIASIATFATVWVWVMILASHVAMKREIKRRGLPASEFPSPWWPAASVLTIAFMALVIAVLGAFEDTRIALYVGGAWLGLLILAYRLWIKGDGRRRAELVDETSPLPVVGPVPVTVARSGD</sequence>
<evidence type="ECO:0000256" key="4">
    <source>
        <dbReference type="ARBA" id="ARBA00022475"/>
    </source>
</evidence>